<evidence type="ECO:0000256" key="1">
    <source>
        <dbReference type="ARBA" id="ARBA00022723"/>
    </source>
</evidence>
<keyword evidence="3" id="KW-0106">Calcium</keyword>
<dbReference type="OMA" id="AMIMTEI"/>
<gene>
    <name evidence="6" type="ORF">MICPUCDRAFT_59035</name>
</gene>
<keyword evidence="2" id="KW-0677">Repeat</keyword>
<dbReference type="PROSITE" id="PS00018">
    <property type="entry name" value="EF_HAND_1"/>
    <property type="match status" value="4"/>
</dbReference>
<dbReference type="EMBL" id="GG663740">
    <property type="protein sequence ID" value="EEH56428.1"/>
    <property type="molecule type" value="Genomic_DNA"/>
</dbReference>
<dbReference type="SUPFAM" id="SSF47769">
    <property type="entry name" value="SAM/Pointed domain"/>
    <property type="match status" value="1"/>
</dbReference>
<dbReference type="Gene3D" id="1.10.238.10">
    <property type="entry name" value="EF-hand"/>
    <property type="match status" value="2"/>
</dbReference>
<dbReference type="InterPro" id="IPR001660">
    <property type="entry name" value="SAM"/>
</dbReference>
<accession>C1MV28</accession>
<dbReference type="RefSeq" id="XP_003059296.1">
    <property type="nucleotide sequence ID" value="XM_003059250.1"/>
</dbReference>
<reference evidence="6 7" key="1">
    <citation type="journal article" date="2009" name="Science">
        <title>Green evolution and dynamic adaptations revealed by genomes of the marine picoeukaryotes Micromonas.</title>
        <authorList>
            <person name="Worden A.Z."/>
            <person name="Lee J.H."/>
            <person name="Mock T."/>
            <person name="Rouze P."/>
            <person name="Simmons M.P."/>
            <person name="Aerts A.L."/>
            <person name="Allen A.E."/>
            <person name="Cuvelier M.L."/>
            <person name="Derelle E."/>
            <person name="Everett M.V."/>
            <person name="Foulon E."/>
            <person name="Grimwood J."/>
            <person name="Gundlach H."/>
            <person name="Henrissat B."/>
            <person name="Napoli C."/>
            <person name="McDonald S.M."/>
            <person name="Parker M.S."/>
            <person name="Rombauts S."/>
            <person name="Salamov A."/>
            <person name="Von Dassow P."/>
            <person name="Badger J.H."/>
            <person name="Coutinho P.M."/>
            <person name="Demir E."/>
            <person name="Dubchak I."/>
            <person name="Gentemann C."/>
            <person name="Eikrem W."/>
            <person name="Gready J.E."/>
            <person name="John U."/>
            <person name="Lanier W."/>
            <person name="Lindquist E.A."/>
            <person name="Lucas S."/>
            <person name="Mayer K.F."/>
            <person name="Moreau H."/>
            <person name="Not F."/>
            <person name="Otillar R."/>
            <person name="Panaud O."/>
            <person name="Pangilinan J."/>
            <person name="Paulsen I."/>
            <person name="Piegu B."/>
            <person name="Poliakov A."/>
            <person name="Robbens S."/>
            <person name="Schmutz J."/>
            <person name="Toulza E."/>
            <person name="Wyss T."/>
            <person name="Zelensky A."/>
            <person name="Zhou K."/>
            <person name="Armbrust E.V."/>
            <person name="Bhattacharya D."/>
            <person name="Goodenough U.W."/>
            <person name="Van de Peer Y."/>
            <person name="Grigoriev I.V."/>
        </authorList>
    </citation>
    <scope>NUCLEOTIDE SEQUENCE [LARGE SCALE GENOMIC DNA]</scope>
    <source>
        <strain evidence="6 7">CCMP1545</strain>
    </source>
</reference>
<dbReference type="STRING" id="564608.C1MV28"/>
<keyword evidence="7" id="KW-1185">Reference proteome</keyword>
<dbReference type="PROSITE" id="PS50105">
    <property type="entry name" value="SAM_DOMAIN"/>
    <property type="match status" value="1"/>
</dbReference>
<dbReference type="Pfam" id="PF07647">
    <property type="entry name" value="SAM_2"/>
    <property type="match status" value="1"/>
</dbReference>
<dbReference type="AlphaFoldDB" id="C1MV28"/>
<evidence type="ECO:0000256" key="2">
    <source>
        <dbReference type="ARBA" id="ARBA00022737"/>
    </source>
</evidence>
<dbReference type="PANTHER" id="PTHR34524">
    <property type="entry name" value="CALCYPHOSIN"/>
    <property type="match status" value="1"/>
</dbReference>
<keyword evidence="1" id="KW-0479">Metal-binding</keyword>
<feature type="domain" description="EF-hand" evidence="5">
    <location>
        <begin position="53"/>
        <end position="88"/>
    </location>
</feature>
<feature type="domain" description="SAM" evidence="4">
    <location>
        <begin position="201"/>
        <end position="264"/>
    </location>
</feature>
<evidence type="ECO:0000259" key="5">
    <source>
        <dbReference type="PROSITE" id="PS50222"/>
    </source>
</evidence>
<dbReference type="GeneID" id="9684736"/>
<dbReference type="SMART" id="SM00454">
    <property type="entry name" value="SAM"/>
    <property type="match status" value="1"/>
</dbReference>
<dbReference type="SMART" id="SM00054">
    <property type="entry name" value="EFh"/>
    <property type="match status" value="3"/>
</dbReference>
<dbReference type="Proteomes" id="UP000001876">
    <property type="component" value="Unassembled WGS sequence"/>
</dbReference>
<dbReference type="InterPro" id="IPR051581">
    <property type="entry name" value="Ca-bind"/>
</dbReference>
<evidence type="ECO:0000256" key="3">
    <source>
        <dbReference type="ARBA" id="ARBA00022837"/>
    </source>
</evidence>
<dbReference type="Gene3D" id="1.10.150.50">
    <property type="entry name" value="Transcription Factor, Ets-1"/>
    <property type="match status" value="1"/>
</dbReference>
<dbReference type="OrthoDB" id="512447at2759"/>
<dbReference type="PANTHER" id="PTHR34524:SF6">
    <property type="entry name" value="CALCYPHOSINE LIKE"/>
    <property type="match status" value="1"/>
</dbReference>
<dbReference type="InterPro" id="IPR018247">
    <property type="entry name" value="EF_Hand_1_Ca_BS"/>
</dbReference>
<dbReference type="PROSITE" id="PS50222">
    <property type="entry name" value="EF_HAND_2"/>
    <property type="match status" value="4"/>
</dbReference>
<dbReference type="InterPro" id="IPR013761">
    <property type="entry name" value="SAM/pointed_sf"/>
</dbReference>
<feature type="domain" description="EF-hand" evidence="5">
    <location>
        <begin position="91"/>
        <end position="126"/>
    </location>
</feature>
<name>C1MV28_MICPC</name>
<dbReference type="Pfam" id="PF13499">
    <property type="entry name" value="EF-hand_7"/>
    <property type="match status" value="1"/>
</dbReference>
<feature type="domain" description="EF-hand" evidence="5">
    <location>
        <begin position="10"/>
        <end position="45"/>
    </location>
</feature>
<dbReference type="GO" id="GO:0005509">
    <property type="term" value="F:calcium ion binding"/>
    <property type="evidence" value="ECO:0007669"/>
    <property type="project" value="InterPro"/>
</dbReference>
<dbReference type="SUPFAM" id="SSF47473">
    <property type="entry name" value="EF-hand"/>
    <property type="match status" value="1"/>
</dbReference>
<evidence type="ECO:0000313" key="7">
    <source>
        <dbReference type="Proteomes" id="UP000001876"/>
    </source>
</evidence>
<dbReference type="InterPro" id="IPR002048">
    <property type="entry name" value="EF_hand_dom"/>
</dbReference>
<dbReference type="KEGG" id="mpp:MICPUCDRAFT_59035"/>
<organism evidence="7">
    <name type="scientific">Micromonas pusilla (strain CCMP1545)</name>
    <name type="common">Picoplanktonic green alga</name>
    <dbReference type="NCBI Taxonomy" id="564608"/>
    <lineage>
        <taxon>Eukaryota</taxon>
        <taxon>Viridiplantae</taxon>
        <taxon>Chlorophyta</taxon>
        <taxon>Mamiellophyceae</taxon>
        <taxon>Mamiellales</taxon>
        <taxon>Mamiellaceae</taxon>
        <taxon>Micromonas</taxon>
    </lineage>
</organism>
<sequence>MPGDARKACFKEDVLRDLFLALDSDGNGYLSYQELWNGLNGDDVRWDDASNADKRAVLDRLWLEADKDGSDQVTFAEFWQLIAASRSPTEDEMARAYDYFVRLDKSGDGYLDRLEIQEGLANPDIDWTLLGFDEGVKERHLFQARPISHRSPYDRHADSSGDGRVSFDEFWQMILTNISNRERARAAAAAQMVSVRDVAAWEPSDVGAWLDRVGYGAYRPAFEANGIHGYRLLALTFDALPRLSVRQFDHCRGIMNAIRTLRGIEPEILETTEDCYAKREFARAKPVGLARRLRFGDEGAFAREEKRLNDAYSRPAMIMTEIV</sequence>
<evidence type="ECO:0000259" key="4">
    <source>
        <dbReference type="PROSITE" id="PS50105"/>
    </source>
</evidence>
<proteinExistence type="predicted"/>
<evidence type="ECO:0000313" key="6">
    <source>
        <dbReference type="EMBL" id="EEH56428.1"/>
    </source>
</evidence>
<feature type="domain" description="EF-hand" evidence="5">
    <location>
        <begin position="155"/>
        <end position="180"/>
    </location>
</feature>
<dbReference type="InterPro" id="IPR011992">
    <property type="entry name" value="EF-hand-dom_pair"/>
</dbReference>
<protein>
    <submittedName>
        <fullName evidence="6">Predicted protein</fullName>
    </submittedName>
</protein>
<dbReference type="Pfam" id="PF13202">
    <property type="entry name" value="EF-hand_5"/>
    <property type="match status" value="2"/>
</dbReference>